<keyword evidence="6 11" id="KW-0812">Transmembrane</keyword>
<dbReference type="Gene3D" id="1.50.10.150">
    <property type="entry name" value="Voltage-dependent anion channel"/>
    <property type="match status" value="2"/>
</dbReference>
<comment type="subcellular location">
    <subcellularLocation>
        <location evidence="2">Cell membrane</location>
    </subcellularLocation>
    <subcellularLocation>
        <location evidence="1">Endomembrane system</location>
        <topology evidence="1">Multi-pass membrane protein</topology>
    </subcellularLocation>
</comment>
<keyword evidence="5" id="KW-1003">Cell membrane</keyword>
<evidence type="ECO:0000256" key="10">
    <source>
        <dbReference type="SAM" id="MobiDB-lite"/>
    </source>
</evidence>
<feature type="region of interest" description="Disordered" evidence="10">
    <location>
        <begin position="336"/>
        <end position="357"/>
    </location>
</feature>
<dbReference type="InterPro" id="IPR004695">
    <property type="entry name" value="SLAC1/Mae1/Ssu1/TehA"/>
</dbReference>
<proteinExistence type="inferred from homology"/>
<evidence type="ECO:0000256" key="5">
    <source>
        <dbReference type="ARBA" id="ARBA00022475"/>
    </source>
</evidence>
<keyword evidence="8" id="KW-0406">Ion transport</keyword>
<keyword evidence="13" id="KW-1185">Reference proteome</keyword>
<dbReference type="PANTHER" id="PTHR31269">
    <property type="entry name" value="S-TYPE ANION CHANNEL SLAH3"/>
    <property type="match status" value="1"/>
</dbReference>
<evidence type="ECO:0000256" key="11">
    <source>
        <dbReference type="SAM" id="Phobius"/>
    </source>
</evidence>
<evidence type="ECO:0000256" key="8">
    <source>
        <dbReference type="ARBA" id="ARBA00023065"/>
    </source>
</evidence>
<protein>
    <recommendedName>
        <fullName evidence="14">Voltage-dependent anion channel</fullName>
    </recommendedName>
</protein>
<accession>A0ABR1FHV8</accession>
<evidence type="ECO:0008006" key="14">
    <source>
        <dbReference type="Google" id="ProtNLM"/>
    </source>
</evidence>
<reference evidence="12 13" key="1">
    <citation type="submission" date="2024-03" db="EMBL/GenBank/DDBJ databases">
        <title>Aureococcus anophagefferens CCMP1851 and Kratosvirus quantuckense: Draft genome of a second virus-susceptible host strain in the model system.</title>
        <authorList>
            <person name="Chase E."/>
            <person name="Truchon A.R."/>
            <person name="Schepens W."/>
            <person name="Wilhelm S.W."/>
        </authorList>
    </citation>
    <scope>NUCLEOTIDE SEQUENCE [LARGE SCALE GENOMIC DNA]</scope>
    <source>
        <strain evidence="12 13">CCMP1851</strain>
    </source>
</reference>
<feature type="region of interest" description="Disordered" evidence="10">
    <location>
        <begin position="145"/>
        <end position="214"/>
    </location>
</feature>
<dbReference type="Proteomes" id="UP001363151">
    <property type="component" value="Unassembled WGS sequence"/>
</dbReference>
<keyword evidence="7 11" id="KW-1133">Transmembrane helix</keyword>
<evidence type="ECO:0000256" key="7">
    <source>
        <dbReference type="ARBA" id="ARBA00022989"/>
    </source>
</evidence>
<evidence type="ECO:0000313" key="12">
    <source>
        <dbReference type="EMBL" id="KAK7231060.1"/>
    </source>
</evidence>
<dbReference type="InterPro" id="IPR038665">
    <property type="entry name" value="Voltage-dep_anion_channel_sf"/>
</dbReference>
<feature type="transmembrane region" description="Helical" evidence="11">
    <location>
        <begin position="268"/>
        <end position="286"/>
    </location>
</feature>
<evidence type="ECO:0000313" key="13">
    <source>
        <dbReference type="Proteomes" id="UP001363151"/>
    </source>
</evidence>
<comment type="caution">
    <text evidence="12">The sequence shown here is derived from an EMBL/GenBank/DDBJ whole genome shotgun (WGS) entry which is preliminary data.</text>
</comment>
<dbReference type="InterPro" id="IPR030183">
    <property type="entry name" value="SLAC/SLAH"/>
</dbReference>
<comment type="similarity">
    <text evidence="3">Belongs to the SLAC1 S-type anion channel family.</text>
</comment>
<name>A0ABR1FHV8_AURAN</name>
<evidence type="ECO:0000256" key="1">
    <source>
        <dbReference type="ARBA" id="ARBA00004127"/>
    </source>
</evidence>
<feature type="compositionally biased region" description="Low complexity" evidence="10">
    <location>
        <begin position="188"/>
        <end position="200"/>
    </location>
</feature>
<evidence type="ECO:0000256" key="6">
    <source>
        <dbReference type="ARBA" id="ARBA00022692"/>
    </source>
</evidence>
<dbReference type="EMBL" id="JBBJCI010000420">
    <property type="protein sequence ID" value="KAK7231060.1"/>
    <property type="molecule type" value="Genomic_DNA"/>
</dbReference>
<feature type="transmembrane region" description="Helical" evidence="11">
    <location>
        <begin position="12"/>
        <end position="33"/>
    </location>
</feature>
<sequence length="357" mass="37420">MRRATRMRESSATIVFGVALGLAGNGVLVKGLAADRFWGARRGRAALWVLWAAALATWIALVACLGAKALLHRRFLLREWRHRRRCFFFFVPHVALVALCLGAPDGARAWSPRLFRWCYGLALALQVALCARSYARWVGDDGPGGEPAGVDHATPPDPGRDARVSPSTRVGRGDVDARSSAPTFGRGAPHPAAPAQALPPVDGERQGRKRANATARGEPSLFLLMAPPSAASVAMGCGAASDGAFGFAFLLFVVVLRVGPVFLRRPEILGAYWAYTFPLAALATAATHCAKCGRAPEALAWALSSAALAMVVLVAGRMGLHAARVAAGADSWPDPLLAPPKGAEGGTDGAREPLGAA</sequence>
<gene>
    <name evidence="12" type="ORF">SO694_00076060</name>
</gene>
<dbReference type="Pfam" id="PF03595">
    <property type="entry name" value="SLAC1"/>
    <property type="match status" value="1"/>
</dbReference>
<feature type="transmembrane region" description="Helical" evidence="11">
    <location>
        <begin position="45"/>
        <end position="65"/>
    </location>
</feature>
<feature type="transmembrane region" description="Helical" evidence="11">
    <location>
        <begin position="86"/>
        <end position="104"/>
    </location>
</feature>
<evidence type="ECO:0000256" key="4">
    <source>
        <dbReference type="ARBA" id="ARBA00022448"/>
    </source>
</evidence>
<feature type="transmembrane region" description="Helical" evidence="11">
    <location>
        <begin position="230"/>
        <end position="256"/>
    </location>
</feature>
<organism evidence="12 13">
    <name type="scientific">Aureococcus anophagefferens</name>
    <name type="common">Harmful bloom alga</name>
    <dbReference type="NCBI Taxonomy" id="44056"/>
    <lineage>
        <taxon>Eukaryota</taxon>
        <taxon>Sar</taxon>
        <taxon>Stramenopiles</taxon>
        <taxon>Ochrophyta</taxon>
        <taxon>Pelagophyceae</taxon>
        <taxon>Pelagomonadales</taxon>
        <taxon>Pelagomonadaceae</taxon>
        <taxon>Aureococcus</taxon>
    </lineage>
</organism>
<evidence type="ECO:0000256" key="3">
    <source>
        <dbReference type="ARBA" id="ARBA00007808"/>
    </source>
</evidence>
<dbReference type="PANTHER" id="PTHR31269:SF2">
    <property type="entry name" value="S-TYPE ANION CHANNEL SLAH3"/>
    <property type="match status" value="1"/>
</dbReference>
<keyword evidence="4" id="KW-0813">Transport</keyword>
<evidence type="ECO:0000256" key="2">
    <source>
        <dbReference type="ARBA" id="ARBA00004236"/>
    </source>
</evidence>
<evidence type="ECO:0000256" key="9">
    <source>
        <dbReference type="ARBA" id="ARBA00023136"/>
    </source>
</evidence>
<keyword evidence="9 11" id="KW-0472">Membrane</keyword>
<feature type="transmembrane region" description="Helical" evidence="11">
    <location>
        <begin position="298"/>
        <end position="316"/>
    </location>
</feature>